<protein>
    <submittedName>
        <fullName evidence="1">Uncharacterized protein</fullName>
    </submittedName>
</protein>
<keyword evidence="2" id="KW-1185">Reference proteome</keyword>
<gene>
    <name evidence="1" type="ORF">NHP164001_20020</name>
</gene>
<sequence>MQYFVTFLLTRSLGGNRFMHAFLGLIKDKSLDELDKIDNETRMQKLKNADRKKC</sequence>
<proteinExistence type="predicted"/>
<dbReference type="EMBL" id="BAAFHN010000091">
    <property type="protein sequence ID" value="GAB0173980.1"/>
    <property type="molecule type" value="Genomic_DNA"/>
</dbReference>
<comment type="caution">
    <text evidence="1">The sequence shown here is derived from an EMBL/GenBank/DDBJ whole genome shotgun (WGS) entry which is preliminary data.</text>
</comment>
<reference evidence="1 2" key="1">
    <citation type="submission" date="2024-06" db="EMBL/GenBank/DDBJ databases">
        <title>Draft genome sequence of Helicobacter trogontum NHP16-4001.</title>
        <authorList>
            <person name="Rimbara E."/>
            <person name="Suzuki M."/>
        </authorList>
    </citation>
    <scope>NUCLEOTIDE SEQUENCE [LARGE SCALE GENOMIC DNA]</scope>
    <source>
        <strain evidence="1 2">NHP16-4001</strain>
    </source>
</reference>
<evidence type="ECO:0000313" key="1">
    <source>
        <dbReference type="EMBL" id="GAB0173980.1"/>
    </source>
</evidence>
<evidence type="ECO:0000313" key="2">
    <source>
        <dbReference type="Proteomes" id="UP001562457"/>
    </source>
</evidence>
<accession>A0ABQ0D6Z1</accession>
<organism evidence="1 2">
    <name type="scientific">Helicobacter trogontum</name>
    <dbReference type="NCBI Taxonomy" id="50960"/>
    <lineage>
        <taxon>Bacteria</taxon>
        <taxon>Pseudomonadati</taxon>
        <taxon>Campylobacterota</taxon>
        <taxon>Epsilonproteobacteria</taxon>
        <taxon>Campylobacterales</taxon>
        <taxon>Helicobacteraceae</taxon>
        <taxon>Helicobacter</taxon>
    </lineage>
</organism>
<name>A0ABQ0D6Z1_9HELI</name>
<dbReference type="Proteomes" id="UP001562457">
    <property type="component" value="Unassembled WGS sequence"/>
</dbReference>